<dbReference type="RefSeq" id="WP_241275539.1">
    <property type="nucleotide sequence ID" value="NZ_JAKZGS010000011.1"/>
</dbReference>
<keyword evidence="2" id="KW-1185">Reference proteome</keyword>
<name>A0ABS9UQY5_9BACT</name>
<evidence type="ECO:0000313" key="1">
    <source>
        <dbReference type="EMBL" id="MCH7399037.1"/>
    </source>
</evidence>
<evidence type="ECO:0000313" key="2">
    <source>
        <dbReference type="Proteomes" id="UP001165488"/>
    </source>
</evidence>
<gene>
    <name evidence="1" type="ORF">MM236_13615</name>
</gene>
<comment type="caution">
    <text evidence="1">The sequence shown here is derived from an EMBL/GenBank/DDBJ whole genome shotgun (WGS) entry which is preliminary data.</text>
</comment>
<dbReference type="EMBL" id="JAKZGS010000011">
    <property type="protein sequence ID" value="MCH7399037.1"/>
    <property type="molecule type" value="Genomic_DNA"/>
</dbReference>
<accession>A0ABS9UQY5</accession>
<proteinExistence type="predicted"/>
<dbReference type="Proteomes" id="UP001165488">
    <property type="component" value="Unassembled WGS sequence"/>
</dbReference>
<dbReference type="NCBIfam" id="TIGR01847">
    <property type="entry name" value="bacteriocin_sig"/>
    <property type="match status" value="1"/>
</dbReference>
<protein>
    <submittedName>
        <fullName evidence="1">Bacteriocin</fullName>
    </submittedName>
</protein>
<reference evidence="1" key="1">
    <citation type="submission" date="2022-03" db="EMBL/GenBank/DDBJ databases">
        <title>De novo assembled genomes of Belliella spp. (Cyclobacteriaceae) strains.</title>
        <authorList>
            <person name="Szabo A."/>
            <person name="Korponai K."/>
            <person name="Felfoldi T."/>
        </authorList>
    </citation>
    <scope>NUCLEOTIDE SEQUENCE</scope>
    <source>
        <strain evidence="1">DSM 107340</strain>
    </source>
</reference>
<organism evidence="1 2">
    <name type="scientific">Belliella calami</name>
    <dbReference type="NCBI Taxonomy" id="2923436"/>
    <lineage>
        <taxon>Bacteria</taxon>
        <taxon>Pseudomonadati</taxon>
        <taxon>Bacteroidota</taxon>
        <taxon>Cytophagia</taxon>
        <taxon>Cytophagales</taxon>
        <taxon>Cyclobacteriaceae</taxon>
        <taxon>Belliella</taxon>
    </lineage>
</organism>
<dbReference type="InterPro" id="IPR010133">
    <property type="entry name" value="Bacteriocin_signal_seq"/>
</dbReference>
<sequence length="54" mass="5862">MKELTNFELIQINGGEEISMYRKAGRAFGEFLGVTAAAAIFVADGLKDVLQTIL</sequence>